<reference evidence="3" key="1">
    <citation type="submission" date="2017-09" db="EMBL/GenBank/DDBJ databases">
        <title>Depth-based differentiation of microbial function through sediment-hosted aquifers and enrichment of novel symbionts in the deep terrestrial subsurface.</title>
        <authorList>
            <person name="Probst A.J."/>
            <person name="Ladd B."/>
            <person name="Jarett J.K."/>
            <person name="Geller-Mcgrath D.E."/>
            <person name="Sieber C.M.K."/>
            <person name="Emerson J.B."/>
            <person name="Anantharaman K."/>
            <person name="Thomas B.C."/>
            <person name="Malmstrom R."/>
            <person name="Stieglmeier M."/>
            <person name="Klingl A."/>
            <person name="Woyke T."/>
            <person name="Ryan C.M."/>
            <person name="Banfield J.F."/>
        </authorList>
    </citation>
    <scope>NUCLEOTIDE SEQUENCE [LARGE SCALE GENOMIC DNA]</scope>
</reference>
<feature type="domain" description="YgjP-like metallopeptidase" evidence="1">
    <location>
        <begin position="24"/>
        <end position="229"/>
    </location>
</feature>
<sequence>MKKHTIIYGSHTLEYSLIKQKRDSLKLTIKPNMEVILLCPTEAKQEKIETFLQKKWNWIDKQIKFFEKYHKKIYKKEYVSGESFYYLGRQYQLIIKKAKEEKITLSRGKILLQTTIDKENKLYIKKMLDIWYKERAKTIFKERFELLYQKFGYKKKILLRISPMKRKWGSFKGQTITLNPLLLQSSSKTIDYVITHELCHVRYKNHNKKFWQYLDEMYLGWEKIKENLEIRFG</sequence>
<dbReference type="InterPro" id="IPR002725">
    <property type="entry name" value="YgjP-like_metallopeptidase"/>
</dbReference>
<dbReference type="InterPro" id="IPR053136">
    <property type="entry name" value="UTP_pyrophosphatase-like"/>
</dbReference>
<proteinExistence type="predicted"/>
<organism evidence="2 3">
    <name type="scientific">Candidatus Magasanikbacteria bacterium CG10_big_fil_rev_8_21_14_0_10_36_16</name>
    <dbReference type="NCBI Taxonomy" id="1974645"/>
    <lineage>
        <taxon>Bacteria</taxon>
        <taxon>Candidatus Magasanikiibacteriota</taxon>
    </lineage>
</organism>
<dbReference type="GO" id="GO:0016787">
    <property type="term" value="F:hydrolase activity"/>
    <property type="evidence" value="ECO:0007669"/>
    <property type="project" value="UniProtKB-KW"/>
</dbReference>
<dbReference type="Pfam" id="PF01863">
    <property type="entry name" value="YgjP-like"/>
    <property type="match status" value="1"/>
</dbReference>
<evidence type="ECO:0000313" key="2">
    <source>
        <dbReference type="EMBL" id="PIR78631.1"/>
    </source>
</evidence>
<accession>A0A2H0TZH5</accession>
<keyword evidence="2" id="KW-0378">Hydrolase</keyword>
<dbReference type="AlphaFoldDB" id="A0A2H0TZH5"/>
<evidence type="ECO:0000313" key="3">
    <source>
        <dbReference type="Proteomes" id="UP000230852"/>
    </source>
</evidence>
<evidence type="ECO:0000259" key="1">
    <source>
        <dbReference type="Pfam" id="PF01863"/>
    </source>
</evidence>
<dbReference type="CDD" id="cd07344">
    <property type="entry name" value="M48_yhfN_like"/>
    <property type="match status" value="1"/>
</dbReference>
<protein>
    <submittedName>
        <fullName evidence="2">Metal-dependent hydrolase</fullName>
    </submittedName>
</protein>
<dbReference type="PANTHER" id="PTHR30399:SF1">
    <property type="entry name" value="UTP PYROPHOSPHATASE"/>
    <property type="match status" value="1"/>
</dbReference>
<dbReference type="PANTHER" id="PTHR30399">
    <property type="entry name" value="UNCHARACTERIZED PROTEIN YGJP"/>
    <property type="match status" value="1"/>
</dbReference>
<dbReference type="Proteomes" id="UP000230852">
    <property type="component" value="Unassembled WGS sequence"/>
</dbReference>
<gene>
    <name evidence="2" type="ORF">COU28_00565</name>
</gene>
<name>A0A2H0TZH5_9BACT</name>
<dbReference type="Gene3D" id="3.30.2010.10">
    <property type="entry name" value="Metalloproteases ('zincins'), catalytic domain"/>
    <property type="match status" value="1"/>
</dbReference>
<comment type="caution">
    <text evidence="2">The sequence shown here is derived from an EMBL/GenBank/DDBJ whole genome shotgun (WGS) entry which is preliminary data.</text>
</comment>
<dbReference type="EMBL" id="PFBU01000009">
    <property type="protein sequence ID" value="PIR78631.1"/>
    <property type="molecule type" value="Genomic_DNA"/>
</dbReference>